<dbReference type="AlphaFoldDB" id="A0A8S0W9V3"/>
<dbReference type="Gene3D" id="1.10.275.10">
    <property type="entry name" value="Fumarase/aspartase (N-terminal domain)"/>
    <property type="match status" value="1"/>
</dbReference>
<organism evidence="2 3">
    <name type="scientific">Cyclocybe aegerita</name>
    <name type="common">Black poplar mushroom</name>
    <name type="synonym">Agrocybe aegerita</name>
    <dbReference type="NCBI Taxonomy" id="1973307"/>
    <lineage>
        <taxon>Eukaryota</taxon>
        <taxon>Fungi</taxon>
        <taxon>Dikarya</taxon>
        <taxon>Basidiomycota</taxon>
        <taxon>Agaricomycotina</taxon>
        <taxon>Agaricomycetes</taxon>
        <taxon>Agaricomycetidae</taxon>
        <taxon>Agaricales</taxon>
        <taxon>Agaricineae</taxon>
        <taxon>Bolbitiaceae</taxon>
        <taxon>Cyclocybe</taxon>
    </lineage>
</organism>
<evidence type="ECO:0000313" key="2">
    <source>
        <dbReference type="EMBL" id="CAA7262616.1"/>
    </source>
</evidence>
<dbReference type="OrthoDB" id="10051290at2759"/>
<dbReference type="Gene3D" id="1.20.200.10">
    <property type="entry name" value="Fumarase/aspartase (Central domain)"/>
    <property type="match status" value="1"/>
</dbReference>
<dbReference type="Proteomes" id="UP000467700">
    <property type="component" value="Unassembled WGS sequence"/>
</dbReference>
<dbReference type="EMBL" id="CACVBS010000036">
    <property type="protein sequence ID" value="CAA7262616.1"/>
    <property type="molecule type" value="Genomic_DNA"/>
</dbReference>
<dbReference type="GO" id="GO:0003824">
    <property type="term" value="F:catalytic activity"/>
    <property type="evidence" value="ECO:0007669"/>
    <property type="project" value="InterPro"/>
</dbReference>
<dbReference type="Pfam" id="PF00221">
    <property type="entry name" value="Lyase_aromatic"/>
    <property type="match status" value="1"/>
</dbReference>
<accession>A0A8S0W9V3</accession>
<protein>
    <submittedName>
        <fullName evidence="2">Uncharacterized protein</fullName>
    </submittedName>
</protein>
<dbReference type="InterPro" id="IPR024083">
    <property type="entry name" value="Fumarase/histidase_N"/>
</dbReference>
<name>A0A8S0W9V3_CYCAE</name>
<keyword evidence="3" id="KW-1185">Reference proteome</keyword>
<evidence type="ECO:0000256" key="1">
    <source>
        <dbReference type="ARBA" id="ARBA00007238"/>
    </source>
</evidence>
<dbReference type="SUPFAM" id="SSF48557">
    <property type="entry name" value="L-aspartase-like"/>
    <property type="match status" value="1"/>
</dbReference>
<proteinExistence type="inferred from homology"/>
<gene>
    <name evidence="2" type="ORF">AAE3_LOCUS4672</name>
</gene>
<evidence type="ECO:0000313" key="3">
    <source>
        <dbReference type="Proteomes" id="UP000467700"/>
    </source>
</evidence>
<sequence length="384" mass="42252">MALVNGTQVRESVTLLSKFLDGHKDVERYRDKYITVDGSSLTTGAIVAAARYSASAELNNASVIKERVEKSRQVIVDKVFSGASVYGPSTGFGGSADTRTDKPLLLGHAPLQHQHIDILPTLYGPAQRLPLQDTAHSTIMPESWVSDISEDELAHSWAFWSEVRTYREDGRTLAHRCGTSYPIARQHFCFWRSLSAIIHRRRFCRQPSIQLFHGSRSSEYLGILNGTAFSAAVAALAVDDAVHLTLLAQKELIESFDFFAMHPEQHAKLSTQLSLIVGNAFEKTTIMDSADQRRQIAASTVLAIIQFFETNGVHGAPTISALSESRKRVAARAASPYLGKTRAVYESVRKDLGIKMHGAKNYGADGISDDVSIVQNISKIYEAD</sequence>
<dbReference type="InterPro" id="IPR001106">
    <property type="entry name" value="Aromatic_Lyase"/>
</dbReference>
<comment type="caution">
    <text evidence="2">The sequence shown here is derived from an EMBL/GenBank/DDBJ whole genome shotgun (WGS) entry which is preliminary data.</text>
</comment>
<reference evidence="2 3" key="1">
    <citation type="submission" date="2020-01" db="EMBL/GenBank/DDBJ databases">
        <authorList>
            <person name="Gupta K D."/>
        </authorList>
    </citation>
    <scope>NUCLEOTIDE SEQUENCE [LARGE SCALE GENOMIC DNA]</scope>
</reference>
<dbReference type="PANTHER" id="PTHR10362">
    <property type="entry name" value="HISTIDINE AMMONIA-LYASE"/>
    <property type="match status" value="1"/>
</dbReference>
<dbReference type="InterPro" id="IPR008948">
    <property type="entry name" value="L-Aspartase-like"/>
</dbReference>
<comment type="similarity">
    <text evidence="1">Belongs to the PAL/histidase family.</text>
</comment>